<dbReference type="RefSeq" id="WP_154380562.1">
    <property type="nucleotide sequence ID" value="NZ_WKJK01000013.1"/>
</dbReference>
<sequence length="86" mass="10019">MPTISRVHGATIRMFYRDHLPPHFHVRYAGCEATIDIRKRIVLSGYLPPQILAAVVRWAQLHRDELLQNWRLCAVLQVPQPITPLR</sequence>
<dbReference type="EMBL" id="WKJK01000013">
    <property type="protein sequence ID" value="MRW92792.1"/>
    <property type="molecule type" value="Genomic_DNA"/>
</dbReference>
<protein>
    <submittedName>
        <fullName evidence="1">DUF4160 domain-containing protein</fullName>
    </submittedName>
</protein>
<reference evidence="1 2" key="1">
    <citation type="submission" date="2019-11" db="EMBL/GenBank/DDBJ databases">
        <title>Novel species isolated from a subtropical stream in China.</title>
        <authorList>
            <person name="Lu H."/>
        </authorList>
    </citation>
    <scope>NUCLEOTIDE SEQUENCE [LARGE SCALE GENOMIC DNA]</scope>
    <source>
        <strain evidence="1 2">FT80W</strain>
    </source>
</reference>
<dbReference type="Proteomes" id="UP000433309">
    <property type="component" value="Unassembled WGS sequence"/>
</dbReference>
<evidence type="ECO:0000313" key="2">
    <source>
        <dbReference type="Proteomes" id="UP000433309"/>
    </source>
</evidence>
<gene>
    <name evidence="1" type="ORF">GJ699_22595</name>
</gene>
<evidence type="ECO:0000313" key="1">
    <source>
        <dbReference type="EMBL" id="MRW92792.1"/>
    </source>
</evidence>
<dbReference type="InterPro" id="IPR025427">
    <property type="entry name" value="DUF4160"/>
</dbReference>
<dbReference type="AlphaFoldDB" id="A0A6I2L4W3"/>
<proteinExistence type="predicted"/>
<name>A0A6I2L4W3_9BURK</name>
<dbReference type="Pfam" id="PF13711">
    <property type="entry name" value="DUF4160"/>
    <property type="match status" value="1"/>
</dbReference>
<accession>A0A6I2L4W3</accession>
<comment type="caution">
    <text evidence="1">The sequence shown here is derived from an EMBL/GenBank/DDBJ whole genome shotgun (WGS) entry which is preliminary data.</text>
</comment>
<organism evidence="1 2">
    <name type="scientific">Duganella guangzhouensis</name>
    <dbReference type="NCBI Taxonomy" id="2666084"/>
    <lineage>
        <taxon>Bacteria</taxon>
        <taxon>Pseudomonadati</taxon>
        <taxon>Pseudomonadota</taxon>
        <taxon>Betaproteobacteria</taxon>
        <taxon>Burkholderiales</taxon>
        <taxon>Oxalobacteraceae</taxon>
        <taxon>Telluria group</taxon>
        <taxon>Duganella</taxon>
    </lineage>
</organism>
<keyword evidence="2" id="KW-1185">Reference proteome</keyword>